<dbReference type="PRINTS" id="PR00019">
    <property type="entry name" value="LEURICHRPT"/>
</dbReference>
<dbReference type="SMART" id="SM00195">
    <property type="entry name" value="DSPc"/>
    <property type="match status" value="1"/>
</dbReference>
<dbReference type="Gene3D" id="3.80.10.10">
    <property type="entry name" value="Ribonuclease Inhibitor"/>
    <property type="match status" value="3"/>
</dbReference>
<evidence type="ECO:0000313" key="11">
    <source>
        <dbReference type="EMBL" id="EFC41270.1"/>
    </source>
</evidence>
<gene>
    <name evidence="11" type="ORF">NAEGRDRAFT_70998</name>
</gene>
<dbReference type="GO" id="GO:0017017">
    <property type="term" value="F:MAP kinase tyrosine/serine/threonine phosphatase activity"/>
    <property type="evidence" value="ECO:0007669"/>
    <property type="project" value="TreeGrafter"/>
</dbReference>
<dbReference type="InParanoid" id="D2VPV3"/>
<dbReference type="OrthoDB" id="10252009at2759"/>
<name>D2VPV3_NAEGR</name>
<dbReference type="SMART" id="SM00369">
    <property type="entry name" value="LRR_TYP"/>
    <property type="match status" value="7"/>
</dbReference>
<keyword evidence="12" id="KW-1185">Reference proteome</keyword>
<evidence type="ECO:0000259" key="10">
    <source>
        <dbReference type="PROSITE" id="PS50056"/>
    </source>
</evidence>
<evidence type="ECO:0000256" key="2">
    <source>
        <dbReference type="ARBA" id="ARBA00013064"/>
    </source>
</evidence>
<comment type="similarity">
    <text evidence="1">Belongs to the protein-tyrosine phosphatase family. Non-receptor class dual specificity subfamily.</text>
</comment>
<feature type="compositionally biased region" description="Low complexity" evidence="7">
    <location>
        <begin position="27"/>
        <end position="42"/>
    </location>
</feature>
<dbReference type="AlphaFoldDB" id="D2VPV3"/>
<dbReference type="PANTHER" id="PTHR10159:SF519">
    <property type="entry name" value="DUAL SPECIFICITY PROTEIN PHOSPHATASE MPK3"/>
    <property type="match status" value="1"/>
</dbReference>
<evidence type="ECO:0000256" key="4">
    <source>
        <dbReference type="ARBA" id="ARBA00022737"/>
    </source>
</evidence>
<dbReference type="GO" id="GO:0033550">
    <property type="term" value="F:MAP kinase tyrosine phosphatase activity"/>
    <property type="evidence" value="ECO:0007669"/>
    <property type="project" value="TreeGrafter"/>
</dbReference>
<dbReference type="Pfam" id="PF00782">
    <property type="entry name" value="DSPc"/>
    <property type="match status" value="1"/>
</dbReference>
<dbReference type="GO" id="GO:0043409">
    <property type="term" value="P:negative regulation of MAPK cascade"/>
    <property type="evidence" value="ECO:0007669"/>
    <property type="project" value="TreeGrafter"/>
</dbReference>
<evidence type="ECO:0000256" key="5">
    <source>
        <dbReference type="ARBA" id="ARBA00022801"/>
    </source>
</evidence>
<dbReference type="GeneID" id="8854974"/>
<dbReference type="CDD" id="cd14498">
    <property type="entry name" value="DSP"/>
    <property type="match status" value="1"/>
</dbReference>
<feature type="compositionally biased region" description="Low complexity" evidence="7">
    <location>
        <begin position="49"/>
        <end position="64"/>
    </location>
</feature>
<feature type="chain" id="PRO_5011999918" description="protein-tyrosine-phosphatase" evidence="8">
    <location>
        <begin position="16"/>
        <end position="757"/>
    </location>
</feature>
<dbReference type="InterPro" id="IPR020422">
    <property type="entry name" value="TYR_PHOSPHATASE_DUAL_dom"/>
</dbReference>
<feature type="domain" description="Tyrosine specific protein phosphatases" evidence="10">
    <location>
        <begin position="437"/>
        <end position="493"/>
    </location>
</feature>
<evidence type="ECO:0000256" key="8">
    <source>
        <dbReference type="SAM" id="SignalP"/>
    </source>
</evidence>
<dbReference type="PANTHER" id="PTHR10159">
    <property type="entry name" value="DUAL SPECIFICITY PROTEIN PHOSPHATASE"/>
    <property type="match status" value="1"/>
</dbReference>
<dbReference type="InterPro" id="IPR032675">
    <property type="entry name" value="LRR_dom_sf"/>
</dbReference>
<dbReference type="InterPro" id="IPR001611">
    <property type="entry name" value="Leu-rich_rpt"/>
</dbReference>
<dbReference type="InterPro" id="IPR029021">
    <property type="entry name" value="Prot-tyrosine_phosphatase-like"/>
</dbReference>
<dbReference type="eggNOG" id="KOG1716">
    <property type="taxonomic scope" value="Eukaryota"/>
</dbReference>
<dbReference type="GO" id="GO:0005737">
    <property type="term" value="C:cytoplasm"/>
    <property type="evidence" value="ECO:0007669"/>
    <property type="project" value="TreeGrafter"/>
</dbReference>
<evidence type="ECO:0000259" key="9">
    <source>
        <dbReference type="PROSITE" id="PS50054"/>
    </source>
</evidence>
<dbReference type="InterPro" id="IPR016130">
    <property type="entry name" value="Tyr_Pase_AS"/>
</dbReference>
<feature type="domain" description="Tyrosine-protein phosphatase" evidence="9">
    <location>
        <begin position="367"/>
        <end position="515"/>
    </location>
</feature>
<dbReference type="RefSeq" id="XP_002674014.1">
    <property type="nucleotide sequence ID" value="XM_002673968.1"/>
</dbReference>
<sequence>MLAALWWLTLLPVLAFFSGGRRWFSSPTTTKTTTTTNSNSENSPRRKSSNTTITNSSSPSTSSIGETLSKFFSTIEQAIHSTNDNTTDISKRIASSTSSTAAASVESGEQHGKILFFRKCSMSVVENTIRSEALENLILKFNENSDRVSIVNNVNELIENEQVVAPFEGLEFNNLLHDGVSDMDEYLRVNLVEVMFDEKRKLANYLKENITVVELTNCGLKRIPIEFLSQFKQLTSINLSSNAIEEISEEFFKVASLCPLKVLNLSNNNIKRIPKYFSNLFIQHSLLTLNVQENYIDLADAIPIELKYITGREKSQTHHNEDFSSPIKMSIKKNSPKARLSFSKVLTKKGSHNSHNAMRFLCHMQRVPQRIADRLYLGSVTAATNIEELKSIGINSILCVNVISPFPDEEERSRLFKNYKQISETDEEKTNIMGRFDEALDWIDECLNADPSNKVLVHCSAGMSRSATIIIAYVMNRMKMSAEEAFVYVRDKRCCIAPNTGFLLQIQLYEDIGKDFKGPNFESYVQRQIFNYDENHHSAMISLNYLKLKEFPPKFLFIDPSLTEPEEIENYKKSTEMKFSQRLSKLLMLELQWNQISCLSSLFNYQVESLVELDLSHNLLETIPLELLTLPQLRILNLSFNNLKQLPTVDDRNSELIPNKIVDLRLGHNKIEKITNANCTLFSTLLRNLEMLDLSHNELCEIPSFESCFSHLSHLRVLSLYQNEFSEEPNVVSKFRESGKIVYYSTNKQSIRQILNI</sequence>
<evidence type="ECO:0000256" key="3">
    <source>
        <dbReference type="ARBA" id="ARBA00022614"/>
    </source>
</evidence>
<feature type="region of interest" description="Disordered" evidence="7">
    <location>
        <begin position="27"/>
        <end position="64"/>
    </location>
</feature>
<dbReference type="GO" id="GO:0008330">
    <property type="term" value="F:protein tyrosine/threonine phosphatase activity"/>
    <property type="evidence" value="ECO:0007669"/>
    <property type="project" value="TreeGrafter"/>
</dbReference>
<dbReference type="InterPro" id="IPR003591">
    <property type="entry name" value="Leu-rich_rpt_typical-subtyp"/>
</dbReference>
<evidence type="ECO:0000256" key="6">
    <source>
        <dbReference type="ARBA" id="ARBA00022912"/>
    </source>
</evidence>
<dbReference type="PROSITE" id="PS50056">
    <property type="entry name" value="TYR_PHOSPHATASE_2"/>
    <property type="match status" value="1"/>
</dbReference>
<dbReference type="Proteomes" id="UP000006671">
    <property type="component" value="Unassembled WGS sequence"/>
</dbReference>
<dbReference type="KEGG" id="ngr:NAEGRDRAFT_70998"/>
<dbReference type="InterPro" id="IPR000340">
    <property type="entry name" value="Dual-sp_phosphatase_cat-dom"/>
</dbReference>
<evidence type="ECO:0000256" key="1">
    <source>
        <dbReference type="ARBA" id="ARBA00008601"/>
    </source>
</evidence>
<dbReference type="InterPro" id="IPR000387">
    <property type="entry name" value="Tyr_Pase_dom"/>
</dbReference>
<proteinExistence type="inferred from homology"/>
<dbReference type="SMART" id="SM00365">
    <property type="entry name" value="LRR_SD22"/>
    <property type="match status" value="5"/>
</dbReference>
<dbReference type="PROSITE" id="PS00383">
    <property type="entry name" value="TYR_PHOSPHATASE_1"/>
    <property type="match status" value="1"/>
</dbReference>
<dbReference type="Gene3D" id="3.90.190.10">
    <property type="entry name" value="Protein tyrosine phosphatase superfamily"/>
    <property type="match status" value="1"/>
</dbReference>
<evidence type="ECO:0000256" key="7">
    <source>
        <dbReference type="SAM" id="MobiDB-lite"/>
    </source>
</evidence>
<keyword evidence="4" id="KW-0677">Repeat</keyword>
<dbReference type="VEuPathDB" id="AmoebaDB:NAEGRDRAFT_70998"/>
<keyword evidence="6" id="KW-0904">Protein phosphatase</keyword>
<feature type="signal peptide" evidence="8">
    <location>
        <begin position="1"/>
        <end position="15"/>
    </location>
</feature>
<accession>D2VPV3</accession>
<organism evidence="12">
    <name type="scientific">Naegleria gruberi</name>
    <name type="common">Amoeba</name>
    <dbReference type="NCBI Taxonomy" id="5762"/>
    <lineage>
        <taxon>Eukaryota</taxon>
        <taxon>Discoba</taxon>
        <taxon>Heterolobosea</taxon>
        <taxon>Tetramitia</taxon>
        <taxon>Eutetramitia</taxon>
        <taxon>Vahlkampfiidae</taxon>
        <taxon>Naegleria</taxon>
    </lineage>
</organism>
<dbReference type="STRING" id="5762.D2VPV3"/>
<dbReference type="SUPFAM" id="SSF52799">
    <property type="entry name" value="(Phosphotyrosine protein) phosphatases II"/>
    <property type="match status" value="1"/>
</dbReference>
<keyword evidence="8" id="KW-0732">Signal</keyword>
<dbReference type="SUPFAM" id="SSF52058">
    <property type="entry name" value="L domain-like"/>
    <property type="match status" value="1"/>
</dbReference>
<dbReference type="PROSITE" id="PS50054">
    <property type="entry name" value="TYR_PHOSPHATASE_DUAL"/>
    <property type="match status" value="1"/>
</dbReference>
<dbReference type="EC" id="3.1.3.48" evidence="2"/>
<protein>
    <recommendedName>
        <fullName evidence="2">protein-tyrosine-phosphatase</fullName>
        <ecNumber evidence="2">3.1.3.48</ecNumber>
    </recommendedName>
</protein>
<dbReference type="EMBL" id="GG738887">
    <property type="protein sequence ID" value="EFC41270.1"/>
    <property type="molecule type" value="Genomic_DNA"/>
</dbReference>
<dbReference type="PROSITE" id="PS51450">
    <property type="entry name" value="LRR"/>
    <property type="match status" value="5"/>
</dbReference>
<dbReference type="Pfam" id="PF00560">
    <property type="entry name" value="LRR_1"/>
    <property type="match status" value="2"/>
</dbReference>
<keyword evidence="3" id="KW-0433">Leucine-rich repeat</keyword>
<keyword evidence="5" id="KW-0378">Hydrolase</keyword>
<evidence type="ECO:0000313" key="12">
    <source>
        <dbReference type="Proteomes" id="UP000006671"/>
    </source>
</evidence>
<reference evidence="11 12" key="1">
    <citation type="journal article" date="2010" name="Cell">
        <title>The genome of Naegleria gruberi illuminates early eukaryotic versatility.</title>
        <authorList>
            <person name="Fritz-Laylin L.K."/>
            <person name="Prochnik S.E."/>
            <person name="Ginger M.L."/>
            <person name="Dacks J.B."/>
            <person name="Carpenter M.L."/>
            <person name="Field M.C."/>
            <person name="Kuo A."/>
            <person name="Paredez A."/>
            <person name="Chapman J."/>
            <person name="Pham J."/>
            <person name="Shu S."/>
            <person name="Neupane R."/>
            <person name="Cipriano M."/>
            <person name="Mancuso J."/>
            <person name="Tu H."/>
            <person name="Salamov A."/>
            <person name="Lindquist E."/>
            <person name="Shapiro H."/>
            <person name="Lucas S."/>
            <person name="Grigoriev I.V."/>
            <person name="Cande W.Z."/>
            <person name="Fulton C."/>
            <person name="Rokhsar D.S."/>
            <person name="Dawson S.C."/>
        </authorList>
    </citation>
    <scope>NUCLEOTIDE SEQUENCE [LARGE SCALE GENOMIC DNA]</scope>
    <source>
        <strain evidence="11 12">NEG-M</strain>
    </source>
</reference>